<evidence type="ECO:0008006" key="4">
    <source>
        <dbReference type="Google" id="ProtNLM"/>
    </source>
</evidence>
<sequence length="124" mass="14299">MEFKRNSVIDLYLAGKAQPAIVRELTDLNVNKVFVYSTITRYNYIGSIAKRHGGGHQKTATSREMVRKVKKRLERNPRRSANRVAKELKISDSSIRHILKNGLKANPCKFQKAHNRTPKQQQVR</sequence>
<evidence type="ECO:0000256" key="1">
    <source>
        <dbReference type="ARBA" id="ARBA00004123"/>
    </source>
</evidence>
<dbReference type="EMBL" id="GDHF01005408">
    <property type="protein sequence ID" value="JAI46906.1"/>
    <property type="molecule type" value="Transcribed_RNA"/>
</dbReference>
<evidence type="ECO:0000313" key="3">
    <source>
        <dbReference type="EMBL" id="JAI46906.1"/>
    </source>
</evidence>
<dbReference type="AlphaFoldDB" id="A0A0K8W705"/>
<protein>
    <recommendedName>
        <fullName evidence="4">Transposase Tc1-like domain-containing protein</fullName>
    </recommendedName>
</protein>
<reference evidence="3" key="1">
    <citation type="submission" date="2015-06" db="EMBL/GenBank/DDBJ databases">
        <authorList>
            <person name="Hoefler B.C."/>
            <person name="Straight P.D."/>
        </authorList>
    </citation>
    <scope>NUCLEOTIDE SEQUENCE</scope>
</reference>
<evidence type="ECO:0000313" key="2">
    <source>
        <dbReference type="EMBL" id="JAI23955.1"/>
    </source>
</evidence>
<accession>A0A0K8W705</accession>
<organism evidence="3">
    <name type="scientific">Bactrocera latifrons</name>
    <name type="common">Malaysian fruit fly</name>
    <name type="synonym">Chaetodacus latifrons</name>
    <dbReference type="NCBI Taxonomy" id="174628"/>
    <lineage>
        <taxon>Eukaryota</taxon>
        <taxon>Metazoa</taxon>
        <taxon>Ecdysozoa</taxon>
        <taxon>Arthropoda</taxon>
        <taxon>Hexapoda</taxon>
        <taxon>Insecta</taxon>
        <taxon>Pterygota</taxon>
        <taxon>Neoptera</taxon>
        <taxon>Endopterygota</taxon>
        <taxon>Diptera</taxon>
        <taxon>Brachycera</taxon>
        <taxon>Muscomorpha</taxon>
        <taxon>Tephritoidea</taxon>
        <taxon>Tephritidae</taxon>
        <taxon>Bactrocera</taxon>
        <taxon>Bactrocera</taxon>
    </lineage>
</organism>
<comment type="subcellular location">
    <subcellularLocation>
        <location evidence="1">Nucleus</location>
    </subcellularLocation>
</comment>
<dbReference type="EMBL" id="GDHF01028359">
    <property type="protein sequence ID" value="JAI23955.1"/>
    <property type="molecule type" value="Transcribed_RNA"/>
</dbReference>
<gene>
    <name evidence="2" type="ORF">c1_g2_i2</name>
    <name evidence="3" type="ORF">c1_g2_i5</name>
</gene>
<name>A0A0K8W705_BACLA</name>
<dbReference type="GO" id="GO:0005634">
    <property type="term" value="C:nucleus"/>
    <property type="evidence" value="ECO:0007669"/>
    <property type="project" value="UniProtKB-SubCell"/>
</dbReference>
<dbReference type="InterPro" id="IPR009057">
    <property type="entry name" value="Homeodomain-like_sf"/>
</dbReference>
<dbReference type="SUPFAM" id="SSF46689">
    <property type="entry name" value="Homeodomain-like"/>
    <property type="match status" value="1"/>
</dbReference>
<proteinExistence type="predicted"/>